<keyword evidence="1" id="KW-1133">Transmembrane helix</keyword>
<feature type="transmembrane region" description="Helical" evidence="1">
    <location>
        <begin position="96"/>
        <end position="117"/>
    </location>
</feature>
<sequence length="383" mass="42350">MPWWGRVVLVYAAARAVTTVIVLLLASVQGANPWTAAHPGYFEYANLWDARWYEIISYYGYPSRLPLTDDGHVGENAWAFMPVFPVLVRVVTFAGLPWNAASVVVALAAGLGAALVFHRLMSRFLAPDQAMFAVVLFSVAPVSPIMQFGYAESLGFLCLAAALLLLVDRRYGWLVPLVAAWSFTRPGALAFALTLGLHWLVRWWRRGSDPFPLRERVLAASVALFAVVAGLAWAGIAWAATGVPSAYTDTELAWRSAYIGYQALVPFTPWFLAGDWWLDQPLGTISVIALVAAFALALWSPWVRRLGVDIRLWLGSYALYLLAVFFPQSSSFRLLAPMFPIVGALAVPRSRVWRWSLIVLSVALQVGWLLIAWGIDGRDWTPP</sequence>
<dbReference type="AlphaFoldDB" id="A0A3M7ZYT7"/>
<protein>
    <recommendedName>
        <fullName evidence="4">Integral membrane protein</fullName>
    </recommendedName>
</protein>
<reference evidence="2 3" key="1">
    <citation type="submission" date="2018-10" db="EMBL/GenBank/DDBJ databases">
        <title>Isolation, diversity and antibacterial activity of antinobacteria from the wheat rhizosphere soil.</title>
        <authorList>
            <person name="Sun T."/>
        </authorList>
    </citation>
    <scope>NUCLEOTIDE SEQUENCE [LARGE SCALE GENOMIC DNA]</scope>
    <source>
        <strain evidence="2 3">SJ-23</strain>
    </source>
</reference>
<feature type="transmembrane region" description="Helical" evidence="1">
    <location>
        <begin position="310"/>
        <end position="326"/>
    </location>
</feature>
<keyword evidence="1" id="KW-0472">Membrane</keyword>
<dbReference type="OrthoDB" id="151635at2"/>
<feature type="transmembrane region" description="Helical" evidence="1">
    <location>
        <begin position="252"/>
        <end position="272"/>
    </location>
</feature>
<comment type="caution">
    <text evidence="2">The sequence shown here is derived from an EMBL/GenBank/DDBJ whole genome shotgun (WGS) entry which is preliminary data.</text>
</comment>
<keyword evidence="3" id="KW-1185">Reference proteome</keyword>
<evidence type="ECO:0008006" key="4">
    <source>
        <dbReference type="Google" id="ProtNLM"/>
    </source>
</evidence>
<evidence type="ECO:0000256" key="1">
    <source>
        <dbReference type="SAM" id="Phobius"/>
    </source>
</evidence>
<evidence type="ECO:0000313" key="2">
    <source>
        <dbReference type="EMBL" id="RNB44133.1"/>
    </source>
</evidence>
<feature type="transmembrane region" description="Helical" evidence="1">
    <location>
        <begin position="174"/>
        <end position="197"/>
    </location>
</feature>
<accession>A0A3M7ZYT7</accession>
<gene>
    <name evidence="2" type="ORF">EDM22_17985</name>
</gene>
<feature type="transmembrane region" description="Helical" evidence="1">
    <location>
        <begin position="217"/>
        <end position="240"/>
    </location>
</feature>
<name>A0A3M7ZYT7_9MICO</name>
<feature type="transmembrane region" description="Helical" evidence="1">
    <location>
        <begin position="284"/>
        <end position="303"/>
    </location>
</feature>
<proteinExistence type="predicted"/>
<evidence type="ECO:0000313" key="3">
    <source>
        <dbReference type="Proteomes" id="UP000275048"/>
    </source>
</evidence>
<dbReference type="Proteomes" id="UP000275048">
    <property type="component" value="Unassembled WGS sequence"/>
</dbReference>
<feature type="transmembrane region" description="Helical" evidence="1">
    <location>
        <begin position="148"/>
        <end position="167"/>
    </location>
</feature>
<organism evidence="2 3">
    <name type="scientific">Agromyces tardus</name>
    <dbReference type="NCBI Taxonomy" id="2583849"/>
    <lineage>
        <taxon>Bacteria</taxon>
        <taxon>Bacillati</taxon>
        <taxon>Actinomycetota</taxon>
        <taxon>Actinomycetes</taxon>
        <taxon>Micrococcales</taxon>
        <taxon>Microbacteriaceae</taxon>
        <taxon>Agromyces</taxon>
    </lineage>
</organism>
<dbReference type="EMBL" id="RHHB01000065">
    <property type="protein sequence ID" value="RNB44133.1"/>
    <property type="molecule type" value="Genomic_DNA"/>
</dbReference>
<feature type="transmembrane region" description="Helical" evidence="1">
    <location>
        <begin position="355"/>
        <end position="375"/>
    </location>
</feature>
<keyword evidence="1" id="KW-0812">Transmembrane</keyword>